<organism evidence="2 3">
    <name type="scientific">Tegillarca granosa</name>
    <name type="common">Malaysian cockle</name>
    <name type="synonym">Anadara granosa</name>
    <dbReference type="NCBI Taxonomy" id="220873"/>
    <lineage>
        <taxon>Eukaryota</taxon>
        <taxon>Metazoa</taxon>
        <taxon>Spiralia</taxon>
        <taxon>Lophotrochozoa</taxon>
        <taxon>Mollusca</taxon>
        <taxon>Bivalvia</taxon>
        <taxon>Autobranchia</taxon>
        <taxon>Pteriomorphia</taxon>
        <taxon>Arcoida</taxon>
        <taxon>Arcoidea</taxon>
        <taxon>Arcidae</taxon>
        <taxon>Tegillarca</taxon>
    </lineage>
</organism>
<dbReference type="Proteomes" id="UP001217089">
    <property type="component" value="Unassembled WGS sequence"/>
</dbReference>
<protein>
    <submittedName>
        <fullName evidence="2">Uncharacterized protein</fullName>
    </submittedName>
</protein>
<gene>
    <name evidence="2" type="ORF">KUTeg_020906</name>
</gene>
<dbReference type="PANTHER" id="PTHR11046:SF25">
    <property type="match status" value="1"/>
</dbReference>
<evidence type="ECO:0000313" key="3">
    <source>
        <dbReference type="Proteomes" id="UP001217089"/>
    </source>
</evidence>
<evidence type="ECO:0000313" key="2">
    <source>
        <dbReference type="EMBL" id="KAJ8301919.1"/>
    </source>
</evidence>
<name>A0ABQ9EBP5_TEGGR</name>
<dbReference type="PANTHER" id="PTHR11046">
    <property type="entry name" value="OLIGORIBONUCLEASE, MITOCHONDRIAL"/>
    <property type="match status" value="1"/>
</dbReference>
<dbReference type="InterPro" id="IPR022894">
    <property type="entry name" value="Oligoribonuclease"/>
</dbReference>
<proteinExistence type="predicted"/>
<accession>A0ABQ9EBP5</accession>
<keyword evidence="1" id="KW-0378">Hydrolase</keyword>
<sequence>MKLSVSLKQISEISEKNNLILYSDETAKFGKSFEVFTVTDENKTNYLLVLREMYSKRADSVLDTFKEVLKDINETCCDITDSDIYYHQKNMTDFLENTHGCTNRLLSNIKVLCYVAGCRAPGLVSKLITAPFWRDI</sequence>
<reference evidence="2 3" key="1">
    <citation type="submission" date="2022-12" db="EMBL/GenBank/DDBJ databases">
        <title>Chromosome-level genome of Tegillarca granosa.</title>
        <authorList>
            <person name="Kim J."/>
        </authorList>
    </citation>
    <scope>NUCLEOTIDE SEQUENCE [LARGE SCALE GENOMIC DNA]</scope>
    <source>
        <strain evidence="2">Teg-2019</strain>
        <tissue evidence="2">Adductor muscle</tissue>
    </source>
</reference>
<keyword evidence="3" id="KW-1185">Reference proteome</keyword>
<dbReference type="EMBL" id="JARBDR010000918">
    <property type="protein sequence ID" value="KAJ8301919.1"/>
    <property type="molecule type" value="Genomic_DNA"/>
</dbReference>
<evidence type="ECO:0000256" key="1">
    <source>
        <dbReference type="ARBA" id="ARBA00022722"/>
    </source>
</evidence>
<keyword evidence="1" id="KW-0540">Nuclease</keyword>
<comment type="caution">
    <text evidence="2">The sequence shown here is derived from an EMBL/GenBank/DDBJ whole genome shotgun (WGS) entry which is preliminary data.</text>
</comment>